<dbReference type="InterPro" id="IPR054202">
    <property type="entry name" value="DUF6907"/>
</dbReference>
<dbReference type="AlphaFoldDB" id="E8NEE7"/>
<organism evidence="2 3">
    <name type="scientific">Microbacterium testaceum (strain StLB037)</name>
    <dbReference type="NCBI Taxonomy" id="979556"/>
    <lineage>
        <taxon>Bacteria</taxon>
        <taxon>Bacillati</taxon>
        <taxon>Actinomycetota</taxon>
        <taxon>Actinomycetes</taxon>
        <taxon>Micrococcales</taxon>
        <taxon>Microbacteriaceae</taxon>
        <taxon>Microbacterium</taxon>
    </lineage>
</organism>
<name>E8NEE7_MICTS</name>
<protein>
    <submittedName>
        <fullName evidence="2">RecA-superfamily ATPase</fullName>
    </submittedName>
</protein>
<dbReference type="EMBL" id="AP012052">
    <property type="protein sequence ID" value="BAJ73813.1"/>
    <property type="molecule type" value="Genomic_DNA"/>
</dbReference>
<proteinExistence type="predicted"/>
<accession>E8NEE7</accession>
<feature type="region of interest" description="Disordered" evidence="1">
    <location>
        <begin position="111"/>
        <end position="131"/>
    </location>
</feature>
<gene>
    <name evidence="2" type="ordered locus">MTES_0849</name>
</gene>
<dbReference type="Pfam" id="PF21848">
    <property type="entry name" value="DUF6907"/>
    <property type="match status" value="1"/>
</dbReference>
<reference key="2">
    <citation type="submission" date="2011-02" db="EMBL/GenBank/DDBJ databases">
        <title>Genome sequence of Microbacterium testaceum StLB037.</title>
        <authorList>
            <person name="Morohoshi T."/>
            <person name="Wang W.Z."/>
            <person name="Someya N."/>
            <person name="Ikeda T."/>
        </authorList>
    </citation>
    <scope>NUCLEOTIDE SEQUENCE</scope>
    <source>
        <strain>StLB037</strain>
    </source>
</reference>
<evidence type="ECO:0000313" key="2">
    <source>
        <dbReference type="EMBL" id="BAJ73813.1"/>
    </source>
</evidence>
<dbReference type="HOGENOM" id="CLU_1925183_0_0_11"/>
<evidence type="ECO:0000313" key="3">
    <source>
        <dbReference type="Proteomes" id="UP000008975"/>
    </source>
</evidence>
<dbReference type="RefSeq" id="WP_013583940.1">
    <property type="nucleotide sequence ID" value="NC_015125.1"/>
</dbReference>
<evidence type="ECO:0000256" key="1">
    <source>
        <dbReference type="SAM" id="MobiDB-lite"/>
    </source>
</evidence>
<dbReference type="Proteomes" id="UP000008975">
    <property type="component" value="Chromosome"/>
</dbReference>
<feature type="compositionally biased region" description="Basic and acidic residues" evidence="1">
    <location>
        <begin position="121"/>
        <end position="131"/>
    </location>
</feature>
<sequence length="131" mass="13572">MNRIPAEHRAQATRCAFVWCTTDHGETVHPADETHRSAGTGFAARVRDGLVGGAGVFTEIEVGVVRRPDDAESWVALEFGADCSIAIDAAGARTLGRLLLDAPDMAAAVDDGAAGVGGEAPPRDRAEGFDG</sequence>
<reference evidence="2 3" key="1">
    <citation type="journal article" date="2011" name="J. Bacteriol.">
        <title>Genome sequence of Microbacterium testaceum StLB037, an N-acylhomoserine lactone-degrading bacterium isolated from potato leaves.</title>
        <authorList>
            <person name="Morohoshi T."/>
            <person name="Wang W.-Z."/>
            <person name="Someya N."/>
            <person name="Ikeda T."/>
        </authorList>
    </citation>
    <scope>NUCLEOTIDE SEQUENCE [LARGE SCALE GENOMIC DNA]</scope>
    <source>
        <strain evidence="2 3">StLB037</strain>
    </source>
</reference>
<dbReference type="STRING" id="979556.MTES_0849"/>
<dbReference type="KEGG" id="mts:MTES_0849"/>